<keyword evidence="8 9" id="KW-0289">Folate biosynthesis</keyword>
<gene>
    <name evidence="11" type="ORF">SAMN02745729_11744</name>
</gene>
<evidence type="ECO:0000256" key="1">
    <source>
        <dbReference type="ARBA" id="ARBA00000012"/>
    </source>
</evidence>
<dbReference type="InterPro" id="IPR000489">
    <property type="entry name" value="Pterin-binding_dom"/>
</dbReference>
<dbReference type="RefSeq" id="WP_091827676.1">
    <property type="nucleotide sequence ID" value="NZ_FNRJ01000017.1"/>
</dbReference>
<dbReference type="InterPro" id="IPR011005">
    <property type="entry name" value="Dihydropteroate_synth-like_sf"/>
</dbReference>
<dbReference type="InterPro" id="IPR045031">
    <property type="entry name" value="DHP_synth-like"/>
</dbReference>
<protein>
    <recommendedName>
        <fullName evidence="4 9">Dihydropteroate synthase</fullName>
        <shortName evidence="9">DHPS</shortName>
        <ecNumber evidence="4 9">2.5.1.15</ecNumber>
    </recommendedName>
    <alternativeName>
        <fullName evidence="9">Dihydropteroate pyrophosphorylase</fullName>
    </alternativeName>
</protein>
<dbReference type="GO" id="GO:0046656">
    <property type="term" value="P:folic acid biosynthetic process"/>
    <property type="evidence" value="ECO:0007669"/>
    <property type="project" value="UniProtKB-KW"/>
</dbReference>
<dbReference type="InterPro" id="IPR006390">
    <property type="entry name" value="DHP_synth_dom"/>
</dbReference>
<dbReference type="PROSITE" id="PS50972">
    <property type="entry name" value="PTERIN_BINDING"/>
    <property type="match status" value="1"/>
</dbReference>
<evidence type="ECO:0000256" key="4">
    <source>
        <dbReference type="ARBA" id="ARBA00012458"/>
    </source>
</evidence>
<evidence type="ECO:0000256" key="7">
    <source>
        <dbReference type="ARBA" id="ARBA00022842"/>
    </source>
</evidence>
<dbReference type="SUPFAM" id="SSF51717">
    <property type="entry name" value="Dihydropteroate synthetase-like"/>
    <property type="match status" value="1"/>
</dbReference>
<dbReference type="EMBL" id="FNRJ01000017">
    <property type="protein sequence ID" value="SEB10071.1"/>
    <property type="molecule type" value="Genomic_DNA"/>
</dbReference>
<dbReference type="CDD" id="cd00739">
    <property type="entry name" value="DHPS"/>
    <property type="match status" value="1"/>
</dbReference>
<keyword evidence="6 9" id="KW-0479">Metal-binding</keyword>
<proteinExistence type="inferred from homology"/>
<dbReference type="PROSITE" id="PS00792">
    <property type="entry name" value="DHPS_1"/>
    <property type="match status" value="1"/>
</dbReference>
<dbReference type="GO" id="GO:0046872">
    <property type="term" value="F:metal ion binding"/>
    <property type="evidence" value="ECO:0007669"/>
    <property type="project" value="UniProtKB-KW"/>
</dbReference>
<dbReference type="PROSITE" id="PS00793">
    <property type="entry name" value="DHPS_2"/>
    <property type="match status" value="1"/>
</dbReference>
<evidence type="ECO:0000313" key="12">
    <source>
        <dbReference type="Proteomes" id="UP000242469"/>
    </source>
</evidence>
<evidence type="ECO:0000256" key="5">
    <source>
        <dbReference type="ARBA" id="ARBA00022679"/>
    </source>
</evidence>
<accession>A0A1H4GL59</accession>
<dbReference type="OrthoDB" id="9811744at2"/>
<dbReference type="Gene3D" id="3.20.20.20">
    <property type="entry name" value="Dihydropteroate synthase-like"/>
    <property type="match status" value="1"/>
</dbReference>
<reference evidence="12" key="1">
    <citation type="submission" date="2016-10" db="EMBL/GenBank/DDBJ databases">
        <authorList>
            <person name="Varghese N."/>
            <person name="Submissions S."/>
        </authorList>
    </citation>
    <scope>NUCLEOTIDE SEQUENCE [LARGE SCALE GENOMIC DNA]</scope>
    <source>
        <strain evidence="12">DSM 11526</strain>
    </source>
</reference>
<dbReference type="PANTHER" id="PTHR20941:SF1">
    <property type="entry name" value="FOLIC ACID SYNTHESIS PROTEIN FOL1"/>
    <property type="match status" value="1"/>
</dbReference>
<evidence type="ECO:0000256" key="8">
    <source>
        <dbReference type="ARBA" id="ARBA00022909"/>
    </source>
</evidence>
<sequence length="286" mass="30681">MAVLKCAGRTLDLARAQVMGILNVTPDSFSDGGSVYEAQHLSVERALQKAAQMVNQGATLIDIGGESTRPGAEPVPVQEELERVVPVVERLSRELDVVLSVDTSAPEVMQAAASAGAHLLNDVRSFSRPGAFEVAVASDLALCVMHMQGSSPATMQLRPHYRDVTEEVEHFLQFQLQRCREAGISDDRIVLDPGFGFGKTLEHNLELLNRMQRLQALGAPLLVGTSRKSMVGLALGRPVDQRLYGSLATVALAVGKGAKIIRVHDVAPTVDVVRMTEAVLNETAGV</sequence>
<comment type="catalytic activity">
    <reaction evidence="1">
        <text>(7,8-dihydropterin-6-yl)methyl diphosphate + 4-aminobenzoate = 7,8-dihydropteroate + diphosphate</text>
        <dbReference type="Rhea" id="RHEA:19949"/>
        <dbReference type="ChEBI" id="CHEBI:17836"/>
        <dbReference type="ChEBI" id="CHEBI:17839"/>
        <dbReference type="ChEBI" id="CHEBI:33019"/>
        <dbReference type="ChEBI" id="CHEBI:72950"/>
        <dbReference type="EC" id="2.5.1.15"/>
    </reaction>
</comment>
<evidence type="ECO:0000256" key="3">
    <source>
        <dbReference type="ARBA" id="ARBA00004763"/>
    </source>
</evidence>
<name>A0A1H4GL59_9GAMM</name>
<keyword evidence="12" id="KW-1185">Reference proteome</keyword>
<dbReference type="UniPathway" id="UPA00077">
    <property type="reaction ID" value="UER00156"/>
</dbReference>
<evidence type="ECO:0000259" key="10">
    <source>
        <dbReference type="PROSITE" id="PS50972"/>
    </source>
</evidence>
<dbReference type="GO" id="GO:0005829">
    <property type="term" value="C:cytosol"/>
    <property type="evidence" value="ECO:0007669"/>
    <property type="project" value="TreeGrafter"/>
</dbReference>
<evidence type="ECO:0000256" key="6">
    <source>
        <dbReference type="ARBA" id="ARBA00022723"/>
    </source>
</evidence>
<comment type="pathway">
    <text evidence="3 9">Cofactor biosynthesis; tetrahydrofolate biosynthesis; 7,8-dihydrofolate from 2-amino-4-hydroxy-6-hydroxymethyl-7,8-dihydropteridine diphosphate and 4-aminobenzoate: step 1/2.</text>
</comment>
<evidence type="ECO:0000256" key="2">
    <source>
        <dbReference type="ARBA" id="ARBA00001946"/>
    </source>
</evidence>
<comment type="cofactor">
    <cofactor evidence="2 9">
        <name>Mg(2+)</name>
        <dbReference type="ChEBI" id="CHEBI:18420"/>
    </cofactor>
</comment>
<dbReference type="AlphaFoldDB" id="A0A1H4GL59"/>
<keyword evidence="7 9" id="KW-0460">Magnesium</keyword>
<dbReference type="EC" id="2.5.1.15" evidence="4 9"/>
<comment type="similarity">
    <text evidence="9">Belongs to the DHPS family.</text>
</comment>
<comment type="function">
    <text evidence="9">Catalyzes the condensation of para-aminobenzoate (pABA) with 6-hydroxymethyl-7,8-dihydropterin diphosphate (DHPt-PP) to form 7,8-dihydropteroate (H2Pte), the immediate precursor of folate derivatives.</text>
</comment>
<dbReference type="Pfam" id="PF00809">
    <property type="entry name" value="Pterin_bind"/>
    <property type="match status" value="1"/>
</dbReference>
<dbReference type="GO" id="GO:0046654">
    <property type="term" value="P:tetrahydrofolate biosynthetic process"/>
    <property type="evidence" value="ECO:0007669"/>
    <property type="project" value="UniProtKB-UniPathway"/>
</dbReference>
<organism evidence="11 12">
    <name type="scientific">Marinobacterium iners DSM 11526</name>
    <dbReference type="NCBI Taxonomy" id="1122198"/>
    <lineage>
        <taxon>Bacteria</taxon>
        <taxon>Pseudomonadati</taxon>
        <taxon>Pseudomonadota</taxon>
        <taxon>Gammaproteobacteria</taxon>
        <taxon>Oceanospirillales</taxon>
        <taxon>Oceanospirillaceae</taxon>
        <taxon>Marinobacterium</taxon>
    </lineage>
</organism>
<dbReference type="GO" id="GO:0004156">
    <property type="term" value="F:dihydropteroate synthase activity"/>
    <property type="evidence" value="ECO:0007669"/>
    <property type="project" value="UniProtKB-EC"/>
</dbReference>
<dbReference type="STRING" id="1122198.SAMN02745729_11744"/>
<dbReference type="PANTHER" id="PTHR20941">
    <property type="entry name" value="FOLATE SYNTHESIS PROTEINS"/>
    <property type="match status" value="1"/>
</dbReference>
<feature type="domain" description="Pterin-binding" evidence="10">
    <location>
        <begin position="16"/>
        <end position="274"/>
    </location>
</feature>
<dbReference type="Proteomes" id="UP000242469">
    <property type="component" value="Unassembled WGS sequence"/>
</dbReference>
<evidence type="ECO:0000256" key="9">
    <source>
        <dbReference type="RuleBase" id="RU361205"/>
    </source>
</evidence>
<evidence type="ECO:0000313" key="11">
    <source>
        <dbReference type="EMBL" id="SEB10071.1"/>
    </source>
</evidence>
<dbReference type="NCBIfam" id="TIGR01496">
    <property type="entry name" value="DHPS"/>
    <property type="match status" value="1"/>
</dbReference>
<keyword evidence="5 9" id="KW-0808">Transferase</keyword>